<protein>
    <submittedName>
        <fullName evidence="2">Uncharacterized protein</fullName>
    </submittedName>
</protein>
<feature type="transmembrane region" description="Helical" evidence="1">
    <location>
        <begin position="50"/>
        <end position="70"/>
    </location>
</feature>
<reference evidence="2 3" key="1">
    <citation type="submission" date="2017-03" db="EMBL/GenBank/DDBJ databases">
        <title>Whole genome sequences of fourteen strains of Bradyrhizobium canariense and one strain of Bradyrhizobium japonicum isolated from Lupinus (Papilionoideae: Genisteae) species in Algeria.</title>
        <authorList>
            <person name="Crovadore J."/>
            <person name="Chekireb D."/>
            <person name="Brachmann A."/>
            <person name="Chablais R."/>
            <person name="Cochard B."/>
            <person name="Lefort F."/>
        </authorList>
    </citation>
    <scope>NUCLEOTIDE SEQUENCE [LARGE SCALE GENOMIC DNA]</scope>
    <source>
        <strain evidence="2 3">UBMA197</strain>
    </source>
</reference>
<proteinExistence type="predicted"/>
<dbReference type="AlphaFoldDB" id="A0A1Y2JQB9"/>
<organism evidence="2 3">
    <name type="scientific">Bradyrhizobium japonicum</name>
    <dbReference type="NCBI Taxonomy" id="375"/>
    <lineage>
        <taxon>Bacteria</taxon>
        <taxon>Pseudomonadati</taxon>
        <taxon>Pseudomonadota</taxon>
        <taxon>Alphaproteobacteria</taxon>
        <taxon>Hyphomicrobiales</taxon>
        <taxon>Nitrobacteraceae</taxon>
        <taxon>Bradyrhizobium</taxon>
    </lineage>
</organism>
<comment type="caution">
    <text evidence="2">The sequence shown here is derived from an EMBL/GenBank/DDBJ whole genome shotgun (WGS) entry which is preliminary data.</text>
</comment>
<dbReference type="Proteomes" id="UP000193335">
    <property type="component" value="Unassembled WGS sequence"/>
</dbReference>
<evidence type="ECO:0000256" key="1">
    <source>
        <dbReference type="SAM" id="Phobius"/>
    </source>
</evidence>
<gene>
    <name evidence="2" type="ORF">BSZ19_20395</name>
</gene>
<sequence>MRLDSVSGGAMPTFLKIVSGLYLLIVWLVFFSATRIPAPPTLGSDFPFRAMVLVLAVSFSIPAAILYAFGQLVAEVRSIRHLSHLQAEHLKAVRRYYEPQGR</sequence>
<dbReference type="EMBL" id="NAFL01000252">
    <property type="protein sequence ID" value="OSJ31966.1"/>
    <property type="molecule type" value="Genomic_DNA"/>
</dbReference>
<keyword evidence="1" id="KW-1133">Transmembrane helix</keyword>
<keyword evidence="1" id="KW-0812">Transmembrane</keyword>
<keyword evidence="1" id="KW-0472">Membrane</keyword>
<feature type="transmembrane region" description="Helical" evidence="1">
    <location>
        <begin position="21"/>
        <end position="38"/>
    </location>
</feature>
<name>A0A1Y2JQB9_BRAJP</name>
<evidence type="ECO:0000313" key="2">
    <source>
        <dbReference type="EMBL" id="OSJ31966.1"/>
    </source>
</evidence>
<evidence type="ECO:0000313" key="3">
    <source>
        <dbReference type="Proteomes" id="UP000193335"/>
    </source>
</evidence>
<accession>A0A1Y2JQB9</accession>